<dbReference type="WBParaSite" id="EVEC_0000325101-mRNA-1">
    <property type="protein sequence ID" value="EVEC_0000325101-mRNA-1"/>
    <property type="gene ID" value="EVEC_0000325101"/>
</dbReference>
<dbReference type="AlphaFoldDB" id="A0A0N4V027"/>
<organism evidence="3">
    <name type="scientific">Enterobius vermicularis</name>
    <name type="common">Human pinworm</name>
    <dbReference type="NCBI Taxonomy" id="51028"/>
    <lineage>
        <taxon>Eukaryota</taxon>
        <taxon>Metazoa</taxon>
        <taxon>Ecdysozoa</taxon>
        <taxon>Nematoda</taxon>
        <taxon>Chromadorea</taxon>
        <taxon>Rhabditida</taxon>
        <taxon>Spirurina</taxon>
        <taxon>Oxyuridomorpha</taxon>
        <taxon>Oxyuroidea</taxon>
        <taxon>Oxyuridae</taxon>
        <taxon>Enterobius</taxon>
    </lineage>
</organism>
<name>A0A0N4V027_ENTVE</name>
<accession>A0A0N4V027</accession>
<evidence type="ECO:0000313" key="3">
    <source>
        <dbReference type="WBParaSite" id="EVEC_0000325101-mRNA-1"/>
    </source>
</evidence>
<reference evidence="1 2" key="2">
    <citation type="submission" date="2018-10" db="EMBL/GenBank/DDBJ databases">
        <authorList>
            <consortium name="Pathogen Informatics"/>
        </authorList>
    </citation>
    <scope>NUCLEOTIDE SEQUENCE [LARGE SCALE GENOMIC DNA]</scope>
</reference>
<keyword evidence="2" id="KW-1185">Reference proteome</keyword>
<protein>
    <submittedName>
        <fullName evidence="3">Glycogen(starch) synthase</fullName>
    </submittedName>
</protein>
<sequence>MKGAGNIFNEYAMHEFVPEAISKNSSVTSYNEFLGFQLRNAVVTHYTATQIGIMEGHKDYLKIKTQDRCEFSEECVDKFEAITDGSEGVNIPHIKTNVRLETKKVRLNVTEPS</sequence>
<dbReference type="EMBL" id="UXUI01007480">
    <property type="protein sequence ID" value="VDD87816.1"/>
    <property type="molecule type" value="Genomic_DNA"/>
</dbReference>
<proteinExistence type="predicted"/>
<evidence type="ECO:0000313" key="1">
    <source>
        <dbReference type="EMBL" id="VDD87816.1"/>
    </source>
</evidence>
<dbReference type="Proteomes" id="UP000274131">
    <property type="component" value="Unassembled WGS sequence"/>
</dbReference>
<gene>
    <name evidence="1" type="ORF">EVEC_LOCUS2959</name>
</gene>
<evidence type="ECO:0000313" key="2">
    <source>
        <dbReference type="Proteomes" id="UP000274131"/>
    </source>
</evidence>
<reference evidence="3" key="1">
    <citation type="submission" date="2017-02" db="UniProtKB">
        <authorList>
            <consortium name="WormBaseParasite"/>
        </authorList>
    </citation>
    <scope>IDENTIFICATION</scope>
</reference>